<accession>A0ABD3PDX4</accession>
<evidence type="ECO:0000256" key="4">
    <source>
        <dbReference type="RuleBase" id="RU004020"/>
    </source>
</evidence>
<dbReference type="SMART" id="SM00415">
    <property type="entry name" value="HSF"/>
    <property type="match status" value="1"/>
</dbReference>
<dbReference type="EMBL" id="JALLPJ020000672">
    <property type="protein sequence ID" value="KAL3785929.1"/>
    <property type="molecule type" value="Genomic_DNA"/>
</dbReference>
<keyword evidence="2" id="KW-0238">DNA-binding</keyword>
<dbReference type="InterPro" id="IPR036390">
    <property type="entry name" value="WH_DNA-bd_sf"/>
</dbReference>
<keyword evidence="3" id="KW-0539">Nucleus</keyword>
<dbReference type="InterPro" id="IPR000232">
    <property type="entry name" value="HSF_DNA-bd"/>
</dbReference>
<dbReference type="SUPFAM" id="SSF46785">
    <property type="entry name" value="Winged helix' DNA-binding domain"/>
    <property type="match status" value="1"/>
</dbReference>
<gene>
    <name evidence="6" type="ORF">ACHAWO_001222</name>
</gene>
<dbReference type="AlphaFoldDB" id="A0ABD3PDX4"/>
<evidence type="ECO:0000256" key="1">
    <source>
        <dbReference type="ARBA" id="ARBA00004123"/>
    </source>
</evidence>
<evidence type="ECO:0000259" key="5">
    <source>
        <dbReference type="SMART" id="SM00415"/>
    </source>
</evidence>
<dbReference type="Proteomes" id="UP001530400">
    <property type="component" value="Unassembled WGS sequence"/>
</dbReference>
<dbReference type="Pfam" id="PF00447">
    <property type="entry name" value="HSF_DNA-bind"/>
    <property type="match status" value="1"/>
</dbReference>
<keyword evidence="7" id="KW-1185">Reference proteome</keyword>
<comment type="similarity">
    <text evidence="4">Belongs to the HSF family.</text>
</comment>
<reference evidence="6 7" key="1">
    <citation type="submission" date="2024-10" db="EMBL/GenBank/DDBJ databases">
        <title>Updated reference genomes for cyclostephanoid diatoms.</title>
        <authorList>
            <person name="Roberts W.R."/>
            <person name="Alverson A.J."/>
        </authorList>
    </citation>
    <scope>NUCLEOTIDE SEQUENCE [LARGE SCALE GENOMIC DNA]</scope>
    <source>
        <strain evidence="6 7">AJA010-31</strain>
    </source>
</reference>
<comment type="subcellular location">
    <subcellularLocation>
        <location evidence="1">Nucleus</location>
    </subcellularLocation>
</comment>
<protein>
    <recommendedName>
        <fullName evidence="5">HSF-type DNA-binding domain-containing protein</fullName>
    </recommendedName>
</protein>
<dbReference type="FunFam" id="1.10.10.10:FF:000479">
    <property type="entry name" value="Predicted protein"/>
    <property type="match status" value="1"/>
</dbReference>
<evidence type="ECO:0000256" key="2">
    <source>
        <dbReference type="ARBA" id="ARBA00023125"/>
    </source>
</evidence>
<feature type="domain" description="HSF-type DNA-binding" evidence="5">
    <location>
        <begin position="106"/>
        <end position="202"/>
    </location>
</feature>
<evidence type="ECO:0000256" key="3">
    <source>
        <dbReference type="ARBA" id="ARBA00023242"/>
    </source>
</evidence>
<evidence type="ECO:0000313" key="6">
    <source>
        <dbReference type="EMBL" id="KAL3785929.1"/>
    </source>
</evidence>
<dbReference type="GO" id="GO:0005634">
    <property type="term" value="C:nucleus"/>
    <property type="evidence" value="ECO:0007669"/>
    <property type="project" value="UniProtKB-SubCell"/>
</dbReference>
<comment type="caution">
    <text evidence="6">The sequence shown here is derived from an EMBL/GenBank/DDBJ whole genome shotgun (WGS) entry which is preliminary data.</text>
</comment>
<evidence type="ECO:0000313" key="7">
    <source>
        <dbReference type="Proteomes" id="UP001530400"/>
    </source>
</evidence>
<sequence>MDRANIDALAMAAEVRANEGIGELRRVSTSGTATLSTRNLHVDAMPAAAPRVTGNLSNVHAFINAPNANDDRMPSLSFKKEQLQNVAQPQALKPAAAAHAPPNSIRKLSFVEKLHAILSNKHFTKIITWLPSGKLFCILDKEKFIKKVLPMYFREVQFEMFSRRIKRWGFRKMYTTGLKQTTYTHDLFQKDHIDLLKTMNGKP</sequence>
<dbReference type="PANTHER" id="PTHR10015:SF206">
    <property type="entry name" value="HSF-TYPE DNA-BINDING DOMAIN-CONTAINING PROTEIN"/>
    <property type="match status" value="1"/>
</dbReference>
<dbReference type="GO" id="GO:0003677">
    <property type="term" value="F:DNA binding"/>
    <property type="evidence" value="ECO:0007669"/>
    <property type="project" value="UniProtKB-KW"/>
</dbReference>
<name>A0ABD3PDX4_9STRA</name>
<dbReference type="InterPro" id="IPR036388">
    <property type="entry name" value="WH-like_DNA-bd_sf"/>
</dbReference>
<proteinExistence type="inferred from homology"/>
<dbReference type="PRINTS" id="PR00056">
    <property type="entry name" value="HSFDOMAIN"/>
</dbReference>
<dbReference type="PANTHER" id="PTHR10015">
    <property type="entry name" value="HEAT SHOCK TRANSCRIPTION FACTOR"/>
    <property type="match status" value="1"/>
</dbReference>
<dbReference type="Gene3D" id="1.10.10.10">
    <property type="entry name" value="Winged helix-like DNA-binding domain superfamily/Winged helix DNA-binding domain"/>
    <property type="match status" value="1"/>
</dbReference>
<organism evidence="6 7">
    <name type="scientific">Cyclotella atomus</name>
    <dbReference type="NCBI Taxonomy" id="382360"/>
    <lineage>
        <taxon>Eukaryota</taxon>
        <taxon>Sar</taxon>
        <taxon>Stramenopiles</taxon>
        <taxon>Ochrophyta</taxon>
        <taxon>Bacillariophyta</taxon>
        <taxon>Coscinodiscophyceae</taxon>
        <taxon>Thalassiosirophycidae</taxon>
        <taxon>Stephanodiscales</taxon>
        <taxon>Stephanodiscaceae</taxon>
        <taxon>Cyclotella</taxon>
    </lineage>
</organism>